<dbReference type="Proteomes" id="UP000269412">
    <property type="component" value="Unassembled WGS sequence"/>
</dbReference>
<dbReference type="GO" id="GO:0004557">
    <property type="term" value="F:alpha-galactosidase activity"/>
    <property type="evidence" value="ECO:0007669"/>
    <property type="project" value="UniProtKB-EC"/>
</dbReference>
<evidence type="ECO:0000256" key="3">
    <source>
        <dbReference type="ARBA" id="ARBA00022801"/>
    </source>
</evidence>
<organism evidence="7 8">
    <name type="scientific">Maribacter vaceletii</name>
    <dbReference type="NCBI Taxonomy" id="1206816"/>
    <lineage>
        <taxon>Bacteria</taxon>
        <taxon>Pseudomonadati</taxon>
        <taxon>Bacteroidota</taxon>
        <taxon>Flavobacteriia</taxon>
        <taxon>Flavobacteriales</taxon>
        <taxon>Flavobacteriaceae</taxon>
        <taxon>Maribacter</taxon>
    </lineage>
</organism>
<proteinExistence type="inferred from homology"/>
<dbReference type="AlphaFoldDB" id="A0A495E5S5"/>
<dbReference type="Gene3D" id="2.60.40.1180">
    <property type="entry name" value="Golgi alpha-mannosidase II"/>
    <property type="match status" value="1"/>
</dbReference>
<evidence type="ECO:0000313" key="7">
    <source>
        <dbReference type="EMBL" id="RKR12146.1"/>
    </source>
</evidence>
<dbReference type="OrthoDB" id="9807519at2"/>
<evidence type="ECO:0000256" key="4">
    <source>
        <dbReference type="ARBA" id="ARBA00023295"/>
    </source>
</evidence>
<dbReference type="InterPro" id="IPR015919">
    <property type="entry name" value="Cadherin-like_sf"/>
</dbReference>
<dbReference type="Pfam" id="PF05345">
    <property type="entry name" value="He_PIG"/>
    <property type="match status" value="1"/>
</dbReference>
<dbReference type="InterPro" id="IPR002241">
    <property type="entry name" value="Glyco_hydro_27"/>
</dbReference>
<keyword evidence="4 5" id="KW-0326">Glycosidase</keyword>
<dbReference type="InterPro" id="IPR041233">
    <property type="entry name" value="Melibiase_C"/>
</dbReference>
<evidence type="ECO:0000313" key="8">
    <source>
        <dbReference type="Proteomes" id="UP000269412"/>
    </source>
</evidence>
<dbReference type="RefSeq" id="WP_121067953.1">
    <property type="nucleotide sequence ID" value="NZ_RBIQ01000009.1"/>
</dbReference>
<keyword evidence="5" id="KW-1015">Disulfide bond</keyword>
<dbReference type="EC" id="3.2.1.22" evidence="5"/>
<keyword evidence="2" id="KW-0732">Signal</keyword>
<dbReference type="CDD" id="cd14792">
    <property type="entry name" value="GH27"/>
    <property type="match status" value="1"/>
</dbReference>
<dbReference type="Pfam" id="PF16499">
    <property type="entry name" value="Melibiase_2"/>
    <property type="match status" value="2"/>
</dbReference>
<keyword evidence="3 5" id="KW-0378">Hydrolase</keyword>
<dbReference type="GO" id="GO:0005975">
    <property type="term" value="P:carbohydrate metabolic process"/>
    <property type="evidence" value="ECO:0007669"/>
    <property type="project" value="InterPro"/>
</dbReference>
<dbReference type="PANTHER" id="PTHR11452:SF75">
    <property type="entry name" value="ALPHA-GALACTOSIDASE MEL1"/>
    <property type="match status" value="1"/>
</dbReference>
<dbReference type="PROSITE" id="PS51257">
    <property type="entry name" value="PROKAR_LIPOPROTEIN"/>
    <property type="match status" value="1"/>
</dbReference>
<dbReference type="SUPFAM" id="SSF49313">
    <property type="entry name" value="Cadherin-like"/>
    <property type="match status" value="1"/>
</dbReference>
<evidence type="ECO:0000256" key="2">
    <source>
        <dbReference type="ARBA" id="ARBA00022729"/>
    </source>
</evidence>
<dbReference type="Gene3D" id="2.60.40.10">
    <property type="entry name" value="Immunoglobulins"/>
    <property type="match status" value="1"/>
</dbReference>
<dbReference type="SUPFAM" id="SSF51011">
    <property type="entry name" value="Glycosyl hydrolase domain"/>
    <property type="match status" value="1"/>
</dbReference>
<keyword evidence="8" id="KW-1185">Reference proteome</keyword>
<dbReference type="InterPro" id="IPR013780">
    <property type="entry name" value="Glyco_hydro_b"/>
</dbReference>
<evidence type="ECO:0000256" key="1">
    <source>
        <dbReference type="ARBA" id="ARBA00009743"/>
    </source>
</evidence>
<dbReference type="Pfam" id="PF17801">
    <property type="entry name" value="Melibiase_C"/>
    <property type="match status" value="1"/>
</dbReference>
<comment type="catalytic activity">
    <reaction evidence="5">
        <text>Hydrolysis of terminal, non-reducing alpha-D-galactose residues in alpha-D-galactosides, including galactose oligosaccharides, galactomannans and galactolipids.</text>
        <dbReference type="EC" id="3.2.1.22"/>
    </reaction>
</comment>
<dbReference type="InterPro" id="IPR013783">
    <property type="entry name" value="Ig-like_fold"/>
</dbReference>
<sequence length="523" mass="58479">MKKIILLIILVVTACKPSVSTEIYKPEYGEGKYILTPKEDVNVKINGPKIFGVRPSSPFLYTIPATGKRPIEFSAENLPEGLSVNKSTGVISGEIKDINEKEYQVSLIASNALGNTKKSFKIVVGQTICLTPPLGWNSWNCWGATVTQENVIASAKSMVSKGLKNYGWSYVNIDDAWQSHRGGEFNAILSDSIKFPDMESLCNEIHEMGLKVGIYSSPWVTTYAGYIGGSSDSENGYWDQTMNDKKLRNKRTYTRVAKYTFDEEDAKQWGEWGVDYLKYDWNPNEPASTIRMANALKNSGRDIVYSLSNTAPIENATLFGEEVNCFRTFGDLKDRWDGKGSHKSIRDEWVAHRDWMENGFAGGPGHFPDPDMLVVGDVNGAGKLQPSRLTADEQYSHVSLWALWAAPMLIGCPIETMDDFTLNLLTNSEVLDVHQDEVAIPGKTIFHDEHMEIVVKELSNGEKAVGLFNLKKEDQVITLDWDKAGLVGSRSLYDVWRKKEIGLYQDKFSANVPSHGVVFVRIK</sequence>
<comment type="similarity">
    <text evidence="1 5">Belongs to the glycosyl hydrolase 27 family.</text>
</comment>
<name>A0A495E5S5_9FLAO</name>
<protein>
    <recommendedName>
        <fullName evidence="5">Alpha-galactosidase</fullName>
        <ecNumber evidence="5">3.2.1.22</ecNumber>
    </recommendedName>
    <alternativeName>
        <fullName evidence="5">Melibiase</fullName>
    </alternativeName>
</protein>
<reference evidence="7 8" key="1">
    <citation type="submission" date="2018-10" db="EMBL/GenBank/DDBJ databases">
        <title>Genomic Encyclopedia of Archaeal and Bacterial Type Strains, Phase II (KMG-II): from individual species to whole genera.</title>
        <authorList>
            <person name="Goeker M."/>
        </authorList>
    </citation>
    <scope>NUCLEOTIDE SEQUENCE [LARGE SCALE GENOMIC DNA]</scope>
    <source>
        <strain evidence="7 8">DSM 25230</strain>
    </source>
</reference>
<dbReference type="EMBL" id="RBIQ01000009">
    <property type="protein sequence ID" value="RKR12146.1"/>
    <property type="molecule type" value="Genomic_DNA"/>
</dbReference>
<dbReference type="PANTHER" id="PTHR11452">
    <property type="entry name" value="ALPHA-GALACTOSIDASE/ALPHA-N-ACETYLGALACTOSAMINIDASE"/>
    <property type="match status" value="1"/>
</dbReference>
<dbReference type="InterPro" id="IPR017853">
    <property type="entry name" value="GH"/>
</dbReference>
<dbReference type="Gene3D" id="3.20.20.70">
    <property type="entry name" value="Aldolase class I"/>
    <property type="match status" value="1"/>
</dbReference>
<evidence type="ECO:0000259" key="6">
    <source>
        <dbReference type="Pfam" id="PF17801"/>
    </source>
</evidence>
<dbReference type="InterPro" id="IPR013785">
    <property type="entry name" value="Aldolase_TIM"/>
</dbReference>
<evidence type="ECO:0000256" key="5">
    <source>
        <dbReference type="RuleBase" id="RU361168"/>
    </source>
</evidence>
<feature type="domain" description="Alpha galactosidase C-terminal" evidence="6">
    <location>
        <begin position="450"/>
        <end position="522"/>
    </location>
</feature>
<gene>
    <name evidence="7" type="ORF">CLV91_2269</name>
</gene>
<dbReference type="GO" id="GO:0005509">
    <property type="term" value="F:calcium ion binding"/>
    <property type="evidence" value="ECO:0007669"/>
    <property type="project" value="InterPro"/>
</dbReference>
<accession>A0A495E5S5</accession>
<dbReference type="GO" id="GO:0016020">
    <property type="term" value="C:membrane"/>
    <property type="evidence" value="ECO:0007669"/>
    <property type="project" value="InterPro"/>
</dbReference>
<dbReference type="PRINTS" id="PR00740">
    <property type="entry name" value="GLHYDRLASE27"/>
</dbReference>
<comment type="caution">
    <text evidence="7">The sequence shown here is derived from an EMBL/GenBank/DDBJ whole genome shotgun (WGS) entry which is preliminary data.</text>
</comment>
<dbReference type="SUPFAM" id="SSF51445">
    <property type="entry name" value="(Trans)glycosidases"/>
    <property type="match status" value="1"/>
</dbReference>